<dbReference type="PANTHER" id="PTHR30469:SF15">
    <property type="entry name" value="HLYD FAMILY OF SECRETION PROTEINS"/>
    <property type="match status" value="1"/>
</dbReference>
<feature type="domain" description="CusB-like beta-barrel" evidence="5">
    <location>
        <begin position="234"/>
        <end position="305"/>
    </location>
</feature>
<dbReference type="PANTHER" id="PTHR30469">
    <property type="entry name" value="MULTIDRUG RESISTANCE PROTEIN MDTA"/>
    <property type="match status" value="1"/>
</dbReference>
<dbReference type="AlphaFoldDB" id="A0A840ENP8"/>
<reference evidence="7 8" key="1">
    <citation type="submission" date="2020-08" db="EMBL/GenBank/DDBJ databases">
        <title>Genomic Encyclopedia of Type Strains, Phase IV (KMG-IV): sequencing the most valuable type-strain genomes for metagenomic binning, comparative biology and taxonomic classification.</title>
        <authorList>
            <person name="Goeker M."/>
        </authorList>
    </citation>
    <scope>NUCLEOTIDE SEQUENCE [LARGE SCALE GENOMIC DNA]</scope>
    <source>
        <strain evidence="7 8">DSM 29568</strain>
    </source>
</reference>
<comment type="subcellular location">
    <subcellularLocation>
        <location evidence="1">Cell envelope</location>
    </subcellularLocation>
</comment>
<dbReference type="Pfam" id="PF25967">
    <property type="entry name" value="RND-MFP_C"/>
    <property type="match status" value="1"/>
</dbReference>
<comment type="caution">
    <text evidence="7">The sequence shown here is derived from an EMBL/GenBank/DDBJ whole genome shotgun (WGS) entry which is preliminary data.</text>
</comment>
<evidence type="ECO:0000256" key="1">
    <source>
        <dbReference type="ARBA" id="ARBA00004196"/>
    </source>
</evidence>
<dbReference type="InterPro" id="IPR058625">
    <property type="entry name" value="MdtA-like_BSH"/>
</dbReference>
<dbReference type="SUPFAM" id="SSF111369">
    <property type="entry name" value="HlyD-like secretion proteins"/>
    <property type="match status" value="1"/>
</dbReference>
<evidence type="ECO:0000313" key="7">
    <source>
        <dbReference type="EMBL" id="MBB4118233.1"/>
    </source>
</evidence>
<organism evidence="7 8">
    <name type="scientific">Mesonia hippocampi</name>
    <dbReference type="NCBI Taxonomy" id="1628250"/>
    <lineage>
        <taxon>Bacteria</taxon>
        <taxon>Pseudomonadati</taxon>
        <taxon>Bacteroidota</taxon>
        <taxon>Flavobacteriia</taxon>
        <taxon>Flavobacteriales</taxon>
        <taxon>Flavobacteriaceae</taxon>
        <taxon>Mesonia</taxon>
    </lineage>
</organism>
<dbReference type="InterPro" id="IPR058792">
    <property type="entry name" value="Beta-barrel_RND_2"/>
</dbReference>
<feature type="domain" description="Multidrug resistance protein MdtA-like C-terminal permuted SH3" evidence="6">
    <location>
        <begin position="312"/>
        <end position="376"/>
    </location>
</feature>
<dbReference type="Gene3D" id="2.40.50.100">
    <property type="match status" value="1"/>
</dbReference>
<evidence type="ECO:0000313" key="8">
    <source>
        <dbReference type="Proteomes" id="UP000553034"/>
    </source>
</evidence>
<protein>
    <submittedName>
        <fullName evidence="7">RND family efflux transporter MFP subunit</fullName>
    </submittedName>
</protein>
<evidence type="ECO:0000259" key="4">
    <source>
        <dbReference type="Pfam" id="PF25917"/>
    </source>
</evidence>
<keyword evidence="8" id="KW-1185">Reference proteome</keyword>
<evidence type="ECO:0000256" key="2">
    <source>
        <dbReference type="ARBA" id="ARBA00009477"/>
    </source>
</evidence>
<dbReference type="EMBL" id="JACIFO010000002">
    <property type="protein sequence ID" value="MBB4118233.1"/>
    <property type="molecule type" value="Genomic_DNA"/>
</dbReference>
<dbReference type="Proteomes" id="UP000553034">
    <property type="component" value="Unassembled WGS sequence"/>
</dbReference>
<dbReference type="Gene3D" id="2.40.30.170">
    <property type="match status" value="1"/>
</dbReference>
<proteinExistence type="inferred from homology"/>
<name>A0A840ENP8_9FLAO</name>
<dbReference type="InterPro" id="IPR006143">
    <property type="entry name" value="RND_pump_MFP"/>
</dbReference>
<dbReference type="GO" id="GO:1990281">
    <property type="term" value="C:efflux pump complex"/>
    <property type="evidence" value="ECO:0007669"/>
    <property type="project" value="TreeGrafter"/>
</dbReference>
<dbReference type="Gene3D" id="2.40.420.20">
    <property type="match status" value="1"/>
</dbReference>
<feature type="domain" description="Multidrug resistance protein MdtA-like barrel-sandwich hybrid" evidence="4">
    <location>
        <begin position="103"/>
        <end position="223"/>
    </location>
</feature>
<evidence type="ECO:0000259" key="5">
    <source>
        <dbReference type="Pfam" id="PF25954"/>
    </source>
</evidence>
<gene>
    <name evidence="7" type="ORF">GGR32_000507</name>
</gene>
<dbReference type="NCBIfam" id="TIGR01730">
    <property type="entry name" value="RND_mfp"/>
    <property type="match status" value="1"/>
</dbReference>
<dbReference type="InterPro" id="IPR058627">
    <property type="entry name" value="MdtA-like_C"/>
</dbReference>
<accession>A0A840ENP8</accession>
<dbReference type="Pfam" id="PF25917">
    <property type="entry name" value="BSH_RND"/>
    <property type="match status" value="1"/>
</dbReference>
<evidence type="ECO:0000256" key="3">
    <source>
        <dbReference type="ARBA" id="ARBA00022448"/>
    </source>
</evidence>
<sequence length="391" mass="43485">MKNITLALLTTILLVSCGGEKKKNALENVLSSGDIDLMRKKRTELVNTQQKTLEDLHLIDAAIAKIDTVKKVPLITTLTAKATKFTHYIEVQGNVTTKNLLVIYPEYNGILTHVYVKEGQSVKKGQLLAKIDDGGLSQQLAQIKIEANLAETTYARQKRLWNQNIGSEIQYLQAKSTYEARSKAVKQLEQQINKTTVKAPFSGTIDNIITEQGSVVAAGQTPLIRIVNLNDMYIETDVPERYLTSVTKGKQVNVELPVLNKTVTTKIRQAGDYINPDNRTFRIEVAIPNKEKDIKPNLTAKLKINDYINPKAILVPQSIISENAEGQQYLYLVKNKKENNEGIATKTIIKTGKTQGDYIEILEGISDGDEIINEGARSVKNKQTVKVIGIK</sequence>
<comment type="similarity">
    <text evidence="2">Belongs to the membrane fusion protein (MFP) (TC 8.A.1) family.</text>
</comment>
<dbReference type="GO" id="GO:0015562">
    <property type="term" value="F:efflux transmembrane transporter activity"/>
    <property type="evidence" value="ECO:0007669"/>
    <property type="project" value="TreeGrafter"/>
</dbReference>
<dbReference type="RefSeq" id="WP_183476021.1">
    <property type="nucleotide sequence ID" value="NZ_JACIFO010000002.1"/>
</dbReference>
<dbReference type="Pfam" id="PF25954">
    <property type="entry name" value="Beta-barrel_RND_2"/>
    <property type="match status" value="1"/>
</dbReference>
<keyword evidence="3" id="KW-0813">Transport</keyword>
<dbReference type="Gene3D" id="1.10.287.470">
    <property type="entry name" value="Helix hairpin bin"/>
    <property type="match status" value="1"/>
</dbReference>
<evidence type="ECO:0000259" key="6">
    <source>
        <dbReference type="Pfam" id="PF25967"/>
    </source>
</evidence>
<dbReference type="PROSITE" id="PS51257">
    <property type="entry name" value="PROKAR_LIPOPROTEIN"/>
    <property type="match status" value="1"/>
</dbReference>